<proteinExistence type="inferred from homology"/>
<dbReference type="Pfam" id="PF00106">
    <property type="entry name" value="adh_short"/>
    <property type="match status" value="1"/>
</dbReference>
<dbReference type="AlphaFoldDB" id="A0A7S9D6B1"/>
<gene>
    <name evidence="2" type="ORF">IC761_01395</name>
</gene>
<evidence type="ECO:0000256" key="1">
    <source>
        <dbReference type="RuleBase" id="RU000363"/>
    </source>
</evidence>
<dbReference type="PIRSF" id="PIRSF000126">
    <property type="entry name" value="11-beta-HSD1"/>
    <property type="match status" value="1"/>
</dbReference>
<dbReference type="InterPro" id="IPR036291">
    <property type="entry name" value="NAD(P)-bd_dom_sf"/>
</dbReference>
<protein>
    <submittedName>
        <fullName evidence="2">SDR family oxidoreductase</fullName>
    </submittedName>
</protein>
<comment type="similarity">
    <text evidence="1">Belongs to the short-chain dehydrogenases/reductases (SDR) family.</text>
</comment>
<keyword evidence="3" id="KW-1185">Reference proteome</keyword>
<accession>A0A7S9D6B1</accession>
<dbReference type="PRINTS" id="PR00080">
    <property type="entry name" value="SDRFAMILY"/>
</dbReference>
<dbReference type="PANTHER" id="PTHR43975:SF2">
    <property type="entry name" value="EG:BACR7A4.14 PROTEIN-RELATED"/>
    <property type="match status" value="1"/>
</dbReference>
<dbReference type="Gene3D" id="3.40.50.720">
    <property type="entry name" value="NAD(P)-binding Rossmann-like Domain"/>
    <property type="match status" value="1"/>
</dbReference>
<dbReference type="RefSeq" id="WP_195801537.1">
    <property type="nucleotide sequence ID" value="NZ_CP061379.1"/>
</dbReference>
<evidence type="ECO:0000313" key="2">
    <source>
        <dbReference type="EMBL" id="QPF91986.1"/>
    </source>
</evidence>
<dbReference type="KEGG" id="bcou:IC761_01395"/>
<dbReference type="InterPro" id="IPR002347">
    <property type="entry name" value="SDR_fam"/>
</dbReference>
<dbReference type="EMBL" id="CP061379">
    <property type="protein sequence ID" value="QPF91986.1"/>
    <property type="molecule type" value="Genomic_DNA"/>
</dbReference>
<reference evidence="2 3" key="1">
    <citation type="submission" date="2020-09" db="EMBL/GenBank/DDBJ databases">
        <title>Complete genomes of bradyrhizobia occurring on native shrubby legumes in Australia.</title>
        <authorList>
            <person name="Lafay B."/>
        </authorList>
    </citation>
    <scope>NUCLEOTIDE SEQUENCE [LARGE SCALE GENOMIC DNA]</scope>
    <source>
        <strain evidence="2 3">BDV5040</strain>
    </source>
</reference>
<name>A0A7S9D6B1_9BRAD</name>
<dbReference type="Proteomes" id="UP000594621">
    <property type="component" value="Chromosome"/>
</dbReference>
<dbReference type="PANTHER" id="PTHR43975">
    <property type="entry name" value="ZGC:101858"/>
    <property type="match status" value="1"/>
</dbReference>
<evidence type="ECO:0000313" key="3">
    <source>
        <dbReference type="Proteomes" id="UP000594621"/>
    </source>
</evidence>
<sequence>MTERVTLITGASAGIGTELARVFAANGHRLALTARRADRLEALANELCTKGGKKPIVIACDLQDADAGEKIAAALAAEGVELDYLVNNAGFGVFGDAIECDRVAQVGIVDVNVRALTDLSLRFADQLIRNRGGLLNVGSVAGFLPGPGMAVYYASKAYVISLTEALRAELAPRGVRVTVLCPGPVQTEFQARAGVGAGHDTAVLNVPAVDVARQAYRGLMANKRAVLPGLGIKIVPFALRFFPRGFILSATSRFQRQRH</sequence>
<dbReference type="PRINTS" id="PR00081">
    <property type="entry name" value="GDHRDH"/>
</dbReference>
<organism evidence="2 3">
    <name type="scientific">Bradyrhizobium commune</name>
    <dbReference type="NCBI Taxonomy" id="83627"/>
    <lineage>
        <taxon>Bacteria</taxon>
        <taxon>Pseudomonadati</taxon>
        <taxon>Pseudomonadota</taxon>
        <taxon>Alphaproteobacteria</taxon>
        <taxon>Hyphomicrobiales</taxon>
        <taxon>Nitrobacteraceae</taxon>
        <taxon>Bradyrhizobium</taxon>
    </lineage>
</organism>
<dbReference type="SUPFAM" id="SSF51735">
    <property type="entry name" value="NAD(P)-binding Rossmann-fold domains"/>
    <property type="match status" value="1"/>
</dbReference>